<dbReference type="InterPro" id="IPR019756">
    <property type="entry name" value="Pept_S26A_signal_pept_1_Ser-AS"/>
</dbReference>
<evidence type="ECO:0000256" key="10">
    <source>
        <dbReference type="ARBA" id="ARBA00045533"/>
    </source>
</evidence>
<dbReference type="EC" id="3.4.21.89" evidence="11"/>
<evidence type="ECO:0000313" key="14">
    <source>
        <dbReference type="Proteomes" id="UP000664617"/>
    </source>
</evidence>
<dbReference type="InterPro" id="IPR019533">
    <property type="entry name" value="Peptidase_S26"/>
</dbReference>
<feature type="transmembrane region" description="Helical" evidence="12">
    <location>
        <begin position="367"/>
        <end position="386"/>
    </location>
</feature>
<evidence type="ECO:0000256" key="6">
    <source>
        <dbReference type="ARBA" id="ARBA00022968"/>
    </source>
</evidence>
<keyword evidence="5" id="KW-0256">Endoplasmic reticulum</keyword>
<keyword evidence="14" id="KW-1185">Reference proteome</keyword>
<comment type="caution">
    <text evidence="13">The sequence shown here is derived from an EMBL/GenBank/DDBJ whole genome shotgun (WGS) entry which is preliminary data.</text>
</comment>
<comment type="function">
    <text evidence="10">Catalytic component of the signal peptidase complex (SPC) which catalyzes the cleavage of N-terminal signal sequences from nascent proteins as they are translocated into the lumen of the endoplasmic reticulum. Specifically cleaves N-terminal signal peptides that contain a hydrophobic alpha-helix (h-region) shorter than 18-20 amino acids.</text>
</comment>
<keyword evidence="3 12" id="KW-0812">Transmembrane</keyword>
<gene>
    <name evidence="13" type="ORF">J0911_00990</name>
</gene>
<keyword evidence="2" id="KW-0645">Protease</keyword>
<evidence type="ECO:0000256" key="12">
    <source>
        <dbReference type="SAM" id="Phobius"/>
    </source>
</evidence>
<dbReference type="InterPro" id="IPR036286">
    <property type="entry name" value="LexA/Signal_pep-like_sf"/>
</dbReference>
<evidence type="ECO:0000256" key="1">
    <source>
        <dbReference type="ARBA" id="ARBA00004648"/>
    </source>
</evidence>
<dbReference type="PANTHER" id="PTHR10806:SF6">
    <property type="entry name" value="SIGNAL PEPTIDASE COMPLEX CATALYTIC SUBUNIT SEC11"/>
    <property type="match status" value="1"/>
</dbReference>
<organism evidence="13 14">
    <name type="scientific">Myceligenerans salitolerans</name>
    <dbReference type="NCBI Taxonomy" id="1230528"/>
    <lineage>
        <taxon>Bacteria</taxon>
        <taxon>Bacillati</taxon>
        <taxon>Actinomycetota</taxon>
        <taxon>Actinomycetes</taxon>
        <taxon>Micrococcales</taxon>
        <taxon>Promicromonosporaceae</taxon>
        <taxon>Myceligenerans</taxon>
    </lineage>
</organism>
<evidence type="ECO:0000256" key="2">
    <source>
        <dbReference type="ARBA" id="ARBA00022670"/>
    </source>
</evidence>
<keyword evidence="8 12" id="KW-0472">Membrane</keyword>
<dbReference type="GO" id="GO:0009003">
    <property type="term" value="F:signal peptidase activity"/>
    <property type="evidence" value="ECO:0007669"/>
    <property type="project" value="UniProtKB-EC"/>
</dbReference>
<keyword evidence="7 12" id="KW-1133">Transmembrane helix</keyword>
<comment type="subcellular location">
    <subcellularLocation>
        <location evidence="1">Endoplasmic reticulum membrane</location>
        <topology evidence="1">Single-pass type II membrane protein</topology>
    </subcellularLocation>
</comment>
<evidence type="ECO:0000256" key="5">
    <source>
        <dbReference type="ARBA" id="ARBA00022824"/>
    </source>
</evidence>
<reference evidence="13 14" key="1">
    <citation type="submission" date="2021-03" db="EMBL/GenBank/DDBJ databases">
        <authorList>
            <person name="Xin L."/>
        </authorList>
    </citation>
    <scope>NUCLEOTIDE SEQUENCE [LARGE SCALE GENOMIC DNA]</scope>
    <source>
        <strain evidence="13 14">XHU 5031</strain>
    </source>
</reference>
<evidence type="ECO:0000256" key="4">
    <source>
        <dbReference type="ARBA" id="ARBA00022801"/>
    </source>
</evidence>
<evidence type="ECO:0000256" key="7">
    <source>
        <dbReference type="ARBA" id="ARBA00022989"/>
    </source>
</evidence>
<dbReference type="Gene3D" id="2.10.109.10">
    <property type="entry name" value="Umud Fragment, subunit A"/>
    <property type="match status" value="1"/>
</dbReference>
<evidence type="ECO:0000256" key="11">
    <source>
        <dbReference type="NCBIfam" id="TIGR02228"/>
    </source>
</evidence>
<dbReference type="NCBIfam" id="TIGR02228">
    <property type="entry name" value="sigpep_I_arch"/>
    <property type="match status" value="1"/>
</dbReference>
<reference evidence="14" key="2">
    <citation type="submission" date="2023-07" db="EMBL/GenBank/DDBJ databases">
        <title>Myceligenerans salitolerans sp. nov., a halotolerant actinomycete isolated from a salt lake in Xinjiang, China.</title>
        <authorList>
            <person name="Guan T."/>
        </authorList>
    </citation>
    <scope>NUCLEOTIDE SEQUENCE [LARGE SCALE GENOMIC DNA]</scope>
    <source>
        <strain evidence="14">XHU 5031</strain>
    </source>
</reference>
<dbReference type="RefSeq" id="WP_207273527.1">
    <property type="nucleotide sequence ID" value="NZ_JAFMPK010000009.1"/>
</dbReference>
<evidence type="ECO:0000256" key="8">
    <source>
        <dbReference type="ARBA" id="ARBA00023136"/>
    </source>
</evidence>
<evidence type="ECO:0000256" key="9">
    <source>
        <dbReference type="ARBA" id="ARBA00033305"/>
    </source>
</evidence>
<accession>A0ABS3I3N9</accession>
<dbReference type="CDD" id="cd06530">
    <property type="entry name" value="S26_SPase_I"/>
    <property type="match status" value="1"/>
</dbReference>
<dbReference type="PANTHER" id="PTHR10806">
    <property type="entry name" value="SIGNAL PEPTIDASE COMPLEX CATALYTIC SUBUNIT SEC11"/>
    <property type="match status" value="1"/>
</dbReference>
<sequence>MLRFLGRVVAVLVIVTGATALAAGVLVPRLTGATPYVVTSGSMAPALPAGTLIVTRPANPSDLRIGDVVTYQLRSGEPTVATHRVVGVGSTATGERTFVTQGDANNAADVRPVRAVQVQGRLWYFVPYLGHAAALVTGDQRQAVTTGIVVLLLGYAGWQVVAMLRERGGRRAPPPASGAPARSGATAVGLVLASGLAATALAPAVTARAAQGSPAATSPAVGLSLDGETWTGGGISPRFTRDLHWVPGDVDTLTFYARNESGSTVQGRAEVLLPDDGNRLAQALSFRTRLDDAAWHGSARSAPVTLAPGEAVPVSVEVAFAPGSANASQRGRVPFDVRVTMTELSAGARVPEAPPRSGAGTLAPTGTAVPVLLLVAAVAVATGIALRRRHD</sequence>
<evidence type="ECO:0000313" key="13">
    <source>
        <dbReference type="EMBL" id="MBO0607602.1"/>
    </source>
</evidence>
<dbReference type="SUPFAM" id="SSF51306">
    <property type="entry name" value="LexA/Signal peptidase"/>
    <property type="match status" value="1"/>
</dbReference>
<keyword evidence="4 13" id="KW-0378">Hydrolase</keyword>
<name>A0ABS3I3N9_9MICO</name>
<dbReference type="EMBL" id="JAFMPK010000009">
    <property type="protein sequence ID" value="MBO0607602.1"/>
    <property type="molecule type" value="Genomic_DNA"/>
</dbReference>
<keyword evidence="6" id="KW-0735">Signal-anchor</keyword>
<proteinExistence type="predicted"/>
<evidence type="ECO:0000256" key="3">
    <source>
        <dbReference type="ARBA" id="ARBA00022692"/>
    </source>
</evidence>
<protein>
    <recommendedName>
        <fullName evidence="9 11">Signal peptidase I</fullName>
        <ecNumber evidence="11">3.4.21.89</ecNumber>
    </recommendedName>
</protein>
<dbReference type="InterPro" id="IPR001733">
    <property type="entry name" value="Peptidase_S26B"/>
</dbReference>
<dbReference type="Proteomes" id="UP000664617">
    <property type="component" value="Unassembled WGS sequence"/>
</dbReference>
<dbReference type="PROSITE" id="PS00501">
    <property type="entry name" value="SPASE_I_1"/>
    <property type="match status" value="1"/>
</dbReference>